<reference evidence="4 5" key="1">
    <citation type="submission" date="2018-10" db="EMBL/GenBank/DDBJ databases">
        <title>Co-occurring genomic capacity for anaerobic methane metabolism and dissimilatory sulfite reduction discovered in the Korarchaeota.</title>
        <authorList>
            <person name="Mckay L.J."/>
            <person name="Dlakic M."/>
            <person name="Fields M.W."/>
            <person name="Delmont T.O."/>
            <person name="Eren A.M."/>
            <person name="Jay Z.J."/>
            <person name="Klingelsmith K.B."/>
            <person name="Rusch D.B."/>
            <person name="Inskeep W.P."/>
        </authorList>
    </citation>
    <scope>NUCLEOTIDE SEQUENCE [LARGE SCALE GENOMIC DNA]</scope>
    <source>
        <strain evidence="4 5">MDKW</strain>
    </source>
</reference>
<dbReference type="GO" id="GO:0006281">
    <property type="term" value="P:DNA repair"/>
    <property type="evidence" value="ECO:0007669"/>
    <property type="project" value="UniProtKB-UniRule"/>
</dbReference>
<dbReference type="InterPro" id="IPR033167">
    <property type="entry name" value="Nre"/>
</dbReference>
<proteinExistence type="inferred from homology"/>
<dbReference type="Pfam" id="PF04894">
    <property type="entry name" value="Nre_N"/>
    <property type="match status" value="1"/>
</dbReference>
<name>A0A429GP46_9CREN</name>
<keyword evidence="1" id="KW-0227">DNA damage</keyword>
<accession>A0A429GP46</accession>
<gene>
    <name evidence="4" type="ORF">D6D85_06010</name>
</gene>
<dbReference type="RefSeq" id="WP_125671120.1">
    <property type="nucleotide sequence ID" value="NZ_RCOS01000073.1"/>
</dbReference>
<dbReference type="InterPro" id="IPR006979">
    <property type="entry name" value="Nre_C"/>
</dbReference>
<dbReference type="Pfam" id="PF04895">
    <property type="entry name" value="Nre_C"/>
    <property type="match status" value="1"/>
</dbReference>
<dbReference type="OrthoDB" id="6609at2157"/>
<evidence type="ECO:0000313" key="4">
    <source>
        <dbReference type="EMBL" id="RSN75531.1"/>
    </source>
</evidence>
<comment type="caution">
    <text evidence="4">The sequence shown here is derived from an EMBL/GenBank/DDBJ whole genome shotgun (WGS) entry which is preliminary data.</text>
</comment>
<sequence length="387" mass="44934">MKKLKLLSEDYRTVKLRREEILSLIPFIPSSNEVVGSSPPEIFVGRHGYPKVLIGPLIPPFLGRTENLCLTETWFGKELEEIIRMRMQLIRGKKLLKVSQIDDRYAQELREAMLSEVSVDMEAKLGSSPRGFLFSEDHQPFGPSASLEYLRIYPGRTDFRVEKAYYDRDMGSVDAIIELYGKGVPISRIQQCFSAGLFGVKRRFVPTRWSITAVDDIISKYIIEKIKEYPVINEFRVYHMEYIRNKWAVIMLPERWSYESIEAWFPGTITDKMGIAGDYEPFNGRKEYASMGGCYYAGRLAVAERLLEERRQASVLILREIHPGYIPTGVWNVRETVRNLLRKKPYAFSSLKECLLFVEKKLDLPLKVWIENSKILKEKMESLESFL</sequence>
<dbReference type="HAMAP" id="MF_02096">
    <property type="entry name" value="Nre"/>
    <property type="match status" value="1"/>
</dbReference>
<dbReference type="Proteomes" id="UP000277582">
    <property type="component" value="Unassembled WGS sequence"/>
</dbReference>
<dbReference type="EMBL" id="RCOS01000073">
    <property type="protein sequence ID" value="RSN75531.1"/>
    <property type="molecule type" value="Genomic_DNA"/>
</dbReference>
<evidence type="ECO:0000256" key="1">
    <source>
        <dbReference type="HAMAP-Rule" id="MF_02096"/>
    </source>
</evidence>
<dbReference type="AlphaFoldDB" id="A0A429GP46"/>
<dbReference type="PANTHER" id="PTHR38136:SF2">
    <property type="entry name" value="DNA REPAIR PROTEIN"/>
    <property type="match status" value="1"/>
</dbReference>
<evidence type="ECO:0000259" key="2">
    <source>
        <dbReference type="Pfam" id="PF04894"/>
    </source>
</evidence>
<feature type="domain" description="Archaeal Nre C-terminal" evidence="3">
    <location>
        <begin position="280"/>
        <end position="386"/>
    </location>
</feature>
<keyword evidence="5" id="KW-1185">Reference proteome</keyword>
<comment type="caution">
    <text evidence="1">Lacks conserved residue(s) required for the propagation of feature annotation.</text>
</comment>
<dbReference type="InterPro" id="IPR006978">
    <property type="entry name" value="Nre_N"/>
</dbReference>
<keyword evidence="1" id="KW-0234">DNA repair</keyword>
<evidence type="ECO:0000259" key="3">
    <source>
        <dbReference type="Pfam" id="PF04895"/>
    </source>
</evidence>
<evidence type="ECO:0000313" key="5">
    <source>
        <dbReference type="Proteomes" id="UP000277582"/>
    </source>
</evidence>
<organism evidence="4 5">
    <name type="scientific">Candidatus Methanodesulfokora washburnensis</name>
    <dbReference type="NCBI Taxonomy" id="2478471"/>
    <lineage>
        <taxon>Archaea</taxon>
        <taxon>Thermoproteota</taxon>
        <taxon>Candidatus Korarchaeia</taxon>
        <taxon>Candidatus Korarchaeia incertae sedis</taxon>
        <taxon>Candidatus Methanodesulfokora</taxon>
    </lineage>
</organism>
<comment type="similarity">
    <text evidence="1">Belongs to the Nre family.</text>
</comment>
<dbReference type="PANTHER" id="PTHR38136">
    <property type="entry name" value="DNA REPAIR PROTEIN"/>
    <property type="match status" value="1"/>
</dbReference>
<comment type="function">
    <text evidence="1">Involved in DNA damage repair.</text>
</comment>
<protein>
    <recommendedName>
        <fullName evidence="1">DNA repair protein</fullName>
    </recommendedName>
</protein>
<feature type="domain" description="Archaeal Nre N-terminal" evidence="2">
    <location>
        <begin position="30"/>
        <end position="269"/>
    </location>
</feature>